<evidence type="ECO:0000313" key="1">
    <source>
        <dbReference type="EMBL" id="JAI01286.1"/>
    </source>
</evidence>
<dbReference type="EMBL" id="GBXM01007292">
    <property type="protein sequence ID" value="JAI01286.1"/>
    <property type="molecule type" value="Transcribed_RNA"/>
</dbReference>
<proteinExistence type="predicted"/>
<protein>
    <submittedName>
        <fullName evidence="1">Uncharacterized protein</fullName>
    </submittedName>
</protein>
<accession>A0A0E9XHK1</accession>
<organism evidence="1">
    <name type="scientific">Anguilla anguilla</name>
    <name type="common">European freshwater eel</name>
    <name type="synonym">Muraena anguilla</name>
    <dbReference type="NCBI Taxonomy" id="7936"/>
    <lineage>
        <taxon>Eukaryota</taxon>
        <taxon>Metazoa</taxon>
        <taxon>Chordata</taxon>
        <taxon>Craniata</taxon>
        <taxon>Vertebrata</taxon>
        <taxon>Euteleostomi</taxon>
        <taxon>Actinopterygii</taxon>
        <taxon>Neopterygii</taxon>
        <taxon>Teleostei</taxon>
        <taxon>Anguilliformes</taxon>
        <taxon>Anguillidae</taxon>
        <taxon>Anguilla</taxon>
    </lineage>
</organism>
<name>A0A0E9XHK1_ANGAN</name>
<sequence>MRNAHGIDTHTHTCAHKIHITPLNILFKTKIILFIFRFNANSAMQFCISLTFLNYIFFPHVATHNISLFYRLKHFLFLSCQCPRGYFVSNARTLTGFSFKK</sequence>
<reference evidence="1" key="1">
    <citation type="submission" date="2014-11" db="EMBL/GenBank/DDBJ databases">
        <authorList>
            <person name="Amaro Gonzalez C."/>
        </authorList>
    </citation>
    <scope>NUCLEOTIDE SEQUENCE</scope>
</reference>
<reference evidence="1" key="2">
    <citation type="journal article" date="2015" name="Fish Shellfish Immunol.">
        <title>Early steps in the European eel (Anguilla anguilla)-Vibrio vulnificus interaction in the gills: Role of the RtxA13 toxin.</title>
        <authorList>
            <person name="Callol A."/>
            <person name="Pajuelo D."/>
            <person name="Ebbesson L."/>
            <person name="Teles M."/>
            <person name="MacKenzie S."/>
            <person name="Amaro C."/>
        </authorList>
    </citation>
    <scope>NUCLEOTIDE SEQUENCE</scope>
</reference>
<dbReference type="AlphaFoldDB" id="A0A0E9XHK1"/>